<dbReference type="SUPFAM" id="SSF52833">
    <property type="entry name" value="Thioredoxin-like"/>
    <property type="match status" value="2"/>
</dbReference>
<reference evidence="2" key="1">
    <citation type="submission" date="2021-01" db="EMBL/GenBank/DDBJ databases">
        <title>Caligus Genome Assembly.</title>
        <authorList>
            <person name="Gallardo-Escarate C."/>
        </authorList>
    </citation>
    <scope>NUCLEOTIDE SEQUENCE [LARGE SCALE GENOMIC DNA]</scope>
</reference>
<dbReference type="OrthoDB" id="6377965at2759"/>
<gene>
    <name evidence="1" type="ORF">FKW44_011823</name>
</gene>
<keyword evidence="2" id="KW-1185">Reference proteome</keyword>
<evidence type="ECO:0000313" key="2">
    <source>
        <dbReference type="Proteomes" id="UP000595437"/>
    </source>
</evidence>
<dbReference type="PANTHER" id="PTHR19991">
    <property type="entry name" value="L 2 01289"/>
    <property type="match status" value="1"/>
</dbReference>
<name>A0A7T8KAI2_CALRO</name>
<dbReference type="Pfam" id="PF13848">
    <property type="entry name" value="Thioredoxin_6"/>
    <property type="match status" value="1"/>
</dbReference>
<dbReference type="PANTHER" id="PTHR19991:SF3">
    <property type="entry name" value="LETHAL (2) 01289, ISOFORM F"/>
    <property type="match status" value="1"/>
</dbReference>
<dbReference type="InterPro" id="IPR036249">
    <property type="entry name" value="Thioredoxin-like_sf"/>
</dbReference>
<dbReference type="Gene3D" id="3.40.30.10">
    <property type="entry name" value="Glutaredoxin"/>
    <property type="match status" value="1"/>
</dbReference>
<accession>A0A7T8KAI2</accession>
<evidence type="ECO:0000313" key="1">
    <source>
        <dbReference type="EMBL" id="QQP50710.1"/>
    </source>
</evidence>
<dbReference type="AlphaFoldDB" id="A0A7T8KAI2"/>
<sequence length="153" mass="17271">EANDPESMGVLKILESIDDDCDANNILMVKIDNSLTAQKYGIKAFPSLLYFEDNVPFVYTGNLTNEDEVIGWILHQQKSDEIEEVNVDILNLLLLENDIVASLFYDKSDRQSKKILAKIENIDDELDAKSVVFVKISTSDEDTTISSQFGIEY</sequence>
<feature type="non-terminal residue" evidence="1">
    <location>
        <position position="153"/>
    </location>
</feature>
<protein>
    <submittedName>
        <fullName evidence="1">LOC101896609</fullName>
    </submittedName>
</protein>
<dbReference type="EMBL" id="CP045896">
    <property type="protein sequence ID" value="QQP50710.1"/>
    <property type="molecule type" value="Genomic_DNA"/>
</dbReference>
<dbReference type="Proteomes" id="UP000595437">
    <property type="component" value="Chromosome 7"/>
</dbReference>
<proteinExistence type="predicted"/>
<organism evidence="1 2">
    <name type="scientific">Caligus rogercresseyi</name>
    <name type="common">Sea louse</name>
    <dbReference type="NCBI Taxonomy" id="217165"/>
    <lineage>
        <taxon>Eukaryota</taxon>
        <taxon>Metazoa</taxon>
        <taxon>Ecdysozoa</taxon>
        <taxon>Arthropoda</taxon>
        <taxon>Crustacea</taxon>
        <taxon>Multicrustacea</taxon>
        <taxon>Hexanauplia</taxon>
        <taxon>Copepoda</taxon>
        <taxon>Siphonostomatoida</taxon>
        <taxon>Caligidae</taxon>
        <taxon>Caligus</taxon>
    </lineage>
</organism>
<feature type="non-terminal residue" evidence="1">
    <location>
        <position position="1"/>
    </location>
</feature>